<keyword evidence="5" id="KW-0862">Zinc</keyword>
<keyword evidence="4 7" id="KW-0863">Zinc-finger</keyword>
<dbReference type="PROSITE" id="PS50157">
    <property type="entry name" value="ZINC_FINGER_C2H2_2"/>
    <property type="match status" value="2"/>
</dbReference>
<accession>A0A9D4BTE6</accession>
<dbReference type="InterPro" id="IPR013087">
    <property type="entry name" value="Znf_C2H2_type"/>
</dbReference>
<evidence type="ECO:0000256" key="4">
    <source>
        <dbReference type="ARBA" id="ARBA00022771"/>
    </source>
</evidence>
<dbReference type="Pfam" id="PF00096">
    <property type="entry name" value="zf-C2H2"/>
    <property type="match status" value="3"/>
</dbReference>
<evidence type="ECO:0000259" key="8">
    <source>
        <dbReference type="PROSITE" id="PS50157"/>
    </source>
</evidence>
<dbReference type="FunFam" id="3.30.160.60:FF:002343">
    <property type="entry name" value="Zinc finger protein 33A"/>
    <property type="match status" value="1"/>
</dbReference>
<dbReference type="GO" id="GO:0008270">
    <property type="term" value="F:zinc ion binding"/>
    <property type="evidence" value="ECO:0007669"/>
    <property type="project" value="UniProtKB-KW"/>
</dbReference>
<dbReference type="GO" id="GO:0005634">
    <property type="term" value="C:nucleus"/>
    <property type="evidence" value="ECO:0007669"/>
    <property type="project" value="UniProtKB-SubCell"/>
</dbReference>
<keyword evidence="2" id="KW-0479">Metal-binding</keyword>
<dbReference type="InterPro" id="IPR050331">
    <property type="entry name" value="Zinc_finger"/>
</dbReference>
<evidence type="ECO:0000256" key="7">
    <source>
        <dbReference type="PROSITE-ProRule" id="PRU00042"/>
    </source>
</evidence>
<keyword evidence="10" id="KW-1185">Reference proteome</keyword>
<keyword evidence="3" id="KW-0677">Repeat</keyword>
<sequence length="116" mass="13364">MGFHVYFSQDACHLRRHMASKHEGPKCHVCVKCGKSFADKYLQTAHEKSESEEGFVKCDQCGLEVRSANDLKEHVKTHMPDKNYRCEECLKTYKYKTNLSRHVRTAHTSVKSAQTS</sequence>
<dbReference type="PANTHER" id="PTHR16515:SF57">
    <property type="entry name" value="ZINC FINGER PROTEIN 154-LIKE"/>
    <property type="match status" value="1"/>
</dbReference>
<comment type="subcellular location">
    <subcellularLocation>
        <location evidence="1">Nucleus</location>
    </subcellularLocation>
</comment>
<reference evidence="9" key="2">
    <citation type="submission" date="2020-11" db="EMBL/GenBank/DDBJ databases">
        <authorList>
            <person name="McCartney M.A."/>
            <person name="Auch B."/>
            <person name="Kono T."/>
            <person name="Mallez S."/>
            <person name="Becker A."/>
            <person name="Gohl D.M."/>
            <person name="Silverstein K.A.T."/>
            <person name="Koren S."/>
            <person name="Bechman K.B."/>
            <person name="Herman A."/>
            <person name="Abrahante J.E."/>
            <person name="Garbe J."/>
        </authorList>
    </citation>
    <scope>NUCLEOTIDE SEQUENCE</scope>
    <source>
        <strain evidence="9">Duluth1</strain>
        <tissue evidence="9">Whole animal</tissue>
    </source>
</reference>
<organism evidence="9 10">
    <name type="scientific">Dreissena polymorpha</name>
    <name type="common">Zebra mussel</name>
    <name type="synonym">Mytilus polymorpha</name>
    <dbReference type="NCBI Taxonomy" id="45954"/>
    <lineage>
        <taxon>Eukaryota</taxon>
        <taxon>Metazoa</taxon>
        <taxon>Spiralia</taxon>
        <taxon>Lophotrochozoa</taxon>
        <taxon>Mollusca</taxon>
        <taxon>Bivalvia</taxon>
        <taxon>Autobranchia</taxon>
        <taxon>Heteroconchia</taxon>
        <taxon>Euheterodonta</taxon>
        <taxon>Imparidentia</taxon>
        <taxon>Neoheterodontei</taxon>
        <taxon>Myida</taxon>
        <taxon>Dreissenoidea</taxon>
        <taxon>Dreissenidae</taxon>
        <taxon>Dreissena</taxon>
    </lineage>
</organism>
<dbReference type="Gene3D" id="3.30.160.60">
    <property type="entry name" value="Classic Zinc Finger"/>
    <property type="match status" value="2"/>
</dbReference>
<dbReference type="PANTHER" id="PTHR16515">
    <property type="entry name" value="PR DOMAIN ZINC FINGER PROTEIN"/>
    <property type="match status" value="1"/>
</dbReference>
<evidence type="ECO:0000256" key="5">
    <source>
        <dbReference type="ARBA" id="ARBA00022833"/>
    </source>
</evidence>
<reference evidence="9" key="1">
    <citation type="journal article" date="2019" name="bioRxiv">
        <title>The Genome of the Zebra Mussel, Dreissena polymorpha: A Resource for Invasive Species Research.</title>
        <authorList>
            <person name="McCartney M.A."/>
            <person name="Auch B."/>
            <person name="Kono T."/>
            <person name="Mallez S."/>
            <person name="Zhang Y."/>
            <person name="Obille A."/>
            <person name="Becker A."/>
            <person name="Abrahante J.E."/>
            <person name="Garbe J."/>
            <person name="Badalamenti J.P."/>
            <person name="Herman A."/>
            <person name="Mangelson H."/>
            <person name="Liachko I."/>
            <person name="Sullivan S."/>
            <person name="Sone E.D."/>
            <person name="Koren S."/>
            <person name="Silverstein K.A.T."/>
            <person name="Beckman K.B."/>
            <person name="Gohl D.M."/>
        </authorList>
    </citation>
    <scope>NUCLEOTIDE SEQUENCE</scope>
    <source>
        <strain evidence="9">Duluth1</strain>
        <tissue evidence="9">Whole animal</tissue>
    </source>
</reference>
<dbReference type="GO" id="GO:0010468">
    <property type="term" value="P:regulation of gene expression"/>
    <property type="evidence" value="ECO:0007669"/>
    <property type="project" value="TreeGrafter"/>
</dbReference>
<dbReference type="SMART" id="SM00355">
    <property type="entry name" value="ZnF_C2H2"/>
    <property type="match status" value="3"/>
</dbReference>
<protein>
    <recommendedName>
        <fullName evidence="8">C2H2-type domain-containing protein</fullName>
    </recommendedName>
</protein>
<proteinExistence type="predicted"/>
<evidence type="ECO:0000313" key="9">
    <source>
        <dbReference type="EMBL" id="KAH3707762.1"/>
    </source>
</evidence>
<evidence type="ECO:0000256" key="6">
    <source>
        <dbReference type="ARBA" id="ARBA00023242"/>
    </source>
</evidence>
<dbReference type="PROSITE" id="PS00028">
    <property type="entry name" value="ZINC_FINGER_C2H2_1"/>
    <property type="match status" value="2"/>
</dbReference>
<evidence type="ECO:0000313" key="10">
    <source>
        <dbReference type="Proteomes" id="UP000828390"/>
    </source>
</evidence>
<keyword evidence="6" id="KW-0539">Nucleus</keyword>
<feature type="domain" description="C2H2-type" evidence="8">
    <location>
        <begin position="84"/>
        <end position="112"/>
    </location>
</feature>
<dbReference type="SUPFAM" id="SSF57667">
    <property type="entry name" value="beta-beta-alpha zinc fingers"/>
    <property type="match status" value="2"/>
</dbReference>
<dbReference type="InterPro" id="IPR036236">
    <property type="entry name" value="Znf_C2H2_sf"/>
</dbReference>
<dbReference type="AlphaFoldDB" id="A0A9D4BTE6"/>
<name>A0A9D4BTE6_DREPO</name>
<feature type="domain" description="C2H2-type" evidence="8">
    <location>
        <begin position="56"/>
        <end position="83"/>
    </location>
</feature>
<evidence type="ECO:0000256" key="2">
    <source>
        <dbReference type="ARBA" id="ARBA00022723"/>
    </source>
</evidence>
<comment type="caution">
    <text evidence="9">The sequence shown here is derived from an EMBL/GenBank/DDBJ whole genome shotgun (WGS) entry which is preliminary data.</text>
</comment>
<evidence type="ECO:0000256" key="1">
    <source>
        <dbReference type="ARBA" id="ARBA00004123"/>
    </source>
</evidence>
<evidence type="ECO:0000256" key="3">
    <source>
        <dbReference type="ARBA" id="ARBA00022737"/>
    </source>
</evidence>
<dbReference type="Proteomes" id="UP000828390">
    <property type="component" value="Unassembled WGS sequence"/>
</dbReference>
<gene>
    <name evidence="9" type="ORF">DPMN_067177</name>
</gene>
<dbReference type="EMBL" id="JAIWYP010000014">
    <property type="protein sequence ID" value="KAH3707762.1"/>
    <property type="molecule type" value="Genomic_DNA"/>
</dbReference>